<keyword evidence="1" id="KW-0802">TPR repeat</keyword>
<feature type="repeat" description="TPR" evidence="1">
    <location>
        <begin position="256"/>
        <end position="289"/>
    </location>
</feature>
<dbReference type="InterPro" id="IPR011990">
    <property type="entry name" value="TPR-like_helical_dom_sf"/>
</dbReference>
<evidence type="ECO:0000313" key="4">
    <source>
        <dbReference type="Proteomes" id="UP001209701"/>
    </source>
</evidence>
<keyword evidence="4" id="KW-1185">Reference proteome</keyword>
<feature type="chain" id="PRO_5047372170" evidence="2">
    <location>
        <begin position="28"/>
        <end position="339"/>
    </location>
</feature>
<sequence>MQTQTPRRSRAFLAAITLLTALGSAQATIFKDKELDALSDANKYVELERLAQTRLKANPADAEASAALSLALSSLDGGDKKRVEAGASQAKACVEQHPTVAVCQLVTAQSLNVQMGSAGMFKMASMLGDIKAALIRTLELEPTQAMARIQLSKLYLFAPGMLGGSVAKARELEAAVRNSQPEQARVIRIYIAAEGKKWAEMETELLALKPAKDATLLDEARSATLQLATHYLKDEKDFVKAKSLFEQLQREQPGQAAGSYGLGRVHAEMGQAEEAVRLFERAKTLEGADDLPIDHRLGDALLAKGDKPQARAAYERFLTKKNANPNNVDAARKSLAKLG</sequence>
<comment type="caution">
    <text evidence="3">The sequence shown here is derived from an EMBL/GenBank/DDBJ whole genome shotgun (WGS) entry which is preliminary data.</text>
</comment>
<organism evidence="3 4">
    <name type="scientific">Roseateles oligotrophus</name>
    <dbReference type="NCBI Taxonomy" id="1769250"/>
    <lineage>
        <taxon>Bacteria</taxon>
        <taxon>Pseudomonadati</taxon>
        <taxon>Pseudomonadota</taxon>
        <taxon>Betaproteobacteria</taxon>
        <taxon>Burkholderiales</taxon>
        <taxon>Sphaerotilaceae</taxon>
        <taxon>Roseateles</taxon>
    </lineage>
</organism>
<accession>A0ABT2YF16</accession>
<dbReference type="Proteomes" id="UP001209701">
    <property type="component" value="Unassembled WGS sequence"/>
</dbReference>
<dbReference type="Gene3D" id="1.25.40.10">
    <property type="entry name" value="Tetratricopeptide repeat domain"/>
    <property type="match status" value="1"/>
</dbReference>
<keyword evidence="2" id="KW-0732">Signal</keyword>
<feature type="signal peptide" evidence="2">
    <location>
        <begin position="1"/>
        <end position="27"/>
    </location>
</feature>
<dbReference type="InterPro" id="IPR019734">
    <property type="entry name" value="TPR_rpt"/>
</dbReference>
<name>A0ABT2YF16_9BURK</name>
<dbReference type="Pfam" id="PF13432">
    <property type="entry name" value="TPR_16"/>
    <property type="match status" value="1"/>
</dbReference>
<proteinExistence type="predicted"/>
<evidence type="ECO:0000313" key="3">
    <source>
        <dbReference type="EMBL" id="MCV2368627.1"/>
    </source>
</evidence>
<dbReference type="SUPFAM" id="SSF48452">
    <property type="entry name" value="TPR-like"/>
    <property type="match status" value="1"/>
</dbReference>
<dbReference type="RefSeq" id="WP_263571214.1">
    <property type="nucleotide sequence ID" value="NZ_JAJIRN010000004.1"/>
</dbReference>
<evidence type="ECO:0000256" key="2">
    <source>
        <dbReference type="SAM" id="SignalP"/>
    </source>
</evidence>
<dbReference type="EMBL" id="JAJIRN010000004">
    <property type="protein sequence ID" value="MCV2368627.1"/>
    <property type="molecule type" value="Genomic_DNA"/>
</dbReference>
<dbReference type="Pfam" id="PF14559">
    <property type="entry name" value="TPR_19"/>
    <property type="match status" value="1"/>
</dbReference>
<gene>
    <name evidence="3" type="ORF">LNV07_11055</name>
</gene>
<protein>
    <submittedName>
        <fullName evidence="3">Tetratricopeptide repeat protein</fullName>
    </submittedName>
</protein>
<dbReference type="PROSITE" id="PS50005">
    <property type="entry name" value="TPR"/>
    <property type="match status" value="1"/>
</dbReference>
<evidence type="ECO:0000256" key="1">
    <source>
        <dbReference type="PROSITE-ProRule" id="PRU00339"/>
    </source>
</evidence>
<reference evidence="3 4" key="1">
    <citation type="submission" date="2021-11" db="EMBL/GenBank/DDBJ databases">
        <authorList>
            <person name="Liang Q."/>
            <person name="Mou H."/>
            <person name="Liu Z."/>
        </authorList>
    </citation>
    <scope>NUCLEOTIDE SEQUENCE [LARGE SCALE GENOMIC DNA]</scope>
    <source>
        <strain evidence="3 4">CHU3</strain>
    </source>
</reference>